<evidence type="ECO:0000259" key="4">
    <source>
        <dbReference type="Pfam" id="PF04101"/>
    </source>
</evidence>
<reference evidence="5 6" key="2">
    <citation type="submission" date="2014-05" db="EMBL/GenBank/DDBJ databases">
        <title>Draft genome sequence of Halobacillus karajensis HK-03.</title>
        <authorList>
            <person name="Khelaifia S."/>
            <person name="Croce O."/>
            <person name="Lagier J.C."/>
            <person name="Raoult D."/>
        </authorList>
    </citation>
    <scope>NUCLEOTIDE SEQUENCE [LARGE SCALE GENOMIC DNA]</scope>
    <source>
        <strain evidence="5 6">HD-03</strain>
    </source>
</reference>
<gene>
    <name evidence="5" type="primary">pseG</name>
    <name evidence="5" type="ORF">BN983_02138</name>
</gene>
<dbReference type="GO" id="GO:0016758">
    <property type="term" value="F:hexosyltransferase activity"/>
    <property type="evidence" value="ECO:0007669"/>
    <property type="project" value="InterPro"/>
</dbReference>
<dbReference type="Proteomes" id="UP000028868">
    <property type="component" value="Unassembled WGS sequence"/>
</dbReference>
<evidence type="ECO:0000256" key="3">
    <source>
        <dbReference type="PIRSR" id="PIRSR620023-2"/>
    </source>
</evidence>
<dbReference type="Gene3D" id="3.40.50.2000">
    <property type="entry name" value="Glycogen Phosphorylase B"/>
    <property type="match status" value="1"/>
</dbReference>
<dbReference type="InterPro" id="IPR020023">
    <property type="entry name" value="PseG"/>
</dbReference>
<name>A0A024P4S5_9BACI</name>
<dbReference type="Pfam" id="PF04101">
    <property type="entry name" value="Glyco_tran_28_C"/>
    <property type="match status" value="1"/>
</dbReference>
<dbReference type="Gene3D" id="3.40.50.11190">
    <property type="match status" value="1"/>
</dbReference>
<organism evidence="5 6">
    <name type="scientific">Halobacillus karajensis</name>
    <dbReference type="NCBI Taxonomy" id="195088"/>
    <lineage>
        <taxon>Bacteria</taxon>
        <taxon>Bacillati</taxon>
        <taxon>Bacillota</taxon>
        <taxon>Bacilli</taxon>
        <taxon>Bacillales</taxon>
        <taxon>Bacillaceae</taxon>
        <taxon>Halobacillus</taxon>
    </lineage>
</organism>
<dbReference type="PANTHER" id="PTHR21015">
    <property type="entry name" value="UDP-N-ACETYLGLUCOSAMINE--N-ACETYLMURAMYL-(PENTAPEPTIDE) PYROPHOSPHORYL-UNDECAPRENOL N-ACETYLGLUCOSAMINE TRANSFERASE 1"/>
    <property type="match status" value="1"/>
</dbReference>
<protein>
    <submittedName>
        <fullName evidence="5">UDP-2,4-diacetamido-2,4, 6-trideoxy-beta-L-altropyranose hydrolase</fullName>
    </submittedName>
</protein>
<feature type="binding site" evidence="3">
    <location>
        <position position="159"/>
    </location>
    <ligand>
        <name>substrate</name>
    </ligand>
</feature>
<evidence type="ECO:0000256" key="1">
    <source>
        <dbReference type="ARBA" id="ARBA00023136"/>
    </source>
</evidence>
<evidence type="ECO:0000313" key="6">
    <source>
        <dbReference type="Proteomes" id="UP000028868"/>
    </source>
</evidence>
<evidence type="ECO:0000313" key="5">
    <source>
        <dbReference type="EMBL" id="CDQ23885.1"/>
    </source>
</evidence>
<keyword evidence="1" id="KW-0472">Membrane</keyword>
<dbReference type="RefSeq" id="WP_035508290.1">
    <property type="nucleotide sequence ID" value="NZ_CCDH010000003.1"/>
</dbReference>
<proteinExistence type="predicted"/>
<feature type="active site" description="Proton acceptor" evidence="2">
    <location>
        <position position="17"/>
    </location>
</feature>
<reference evidence="6" key="1">
    <citation type="submission" date="2014-03" db="EMBL/GenBank/DDBJ databases">
        <authorList>
            <person name="Urmite Genomes U."/>
        </authorList>
    </citation>
    <scope>NUCLEOTIDE SEQUENCE [LARGE SCALE GENOMIC DNA]</scope>
    <source>
        <strain evidence="6">HD-03</strain>
    </source>
</reference>
<keyword evidence="6" id="KW-1185">Reference proteome</keyword>
<evidence type="ECO:0000256" key="2">
    <source>
        <dbReference type="PIRSR" id="PIRSR620023-1"/>
    </source>
</evidence>
<feature type="domain" description="Glycosyl transferase family 28 C-terminal" evidence="4">
    <location>
        <begin position="183"/>
        <end position="316"/>
    </location>
</feature>
<sequence>MRIGFRVDASTNGGTGHVMRCLTLANELRTLGAEVFFMCRRRPGDLVEFIQEHGYPVYEMTGADQVSWREDAVRVIQILDNVGWVDWLVVDHYELDARWEKSLSPHVKKMMVIDDLADRAHDCDLLLDQNLYKRMEERYVGLVPERTTLLLGPAYTLLREEFFLSSPSKEEWDGKIRRILVSFGGSDPTNETMKALQAVERLKITPRVDVVIGKNHPHKQAITRLCERHEKVELHIQTREMARLMERADLAIGAGGSSVWERCYMELPSLVIETAANQTEVISSLRETGSIFYLGKSSEVNVGRLSQCLARLMDAPQRMKNAWESVKELMKGHRRYEVSKFMMGGGTNG</sequence>
<dbReference type="GO" id="GO:0016787">
    <property type="term" value="F:hydrolase activity"/>
    <property type="evidence" value="ECO:0007669"/>
    <property type="project" value="UniProtKB-KW"/>
</dbReference>
<dbReference type="PANTHER" id="PTHR21015:SF22">
    <property type="entry name" value="GLYCOSYLTRANSFERASE"/>
    <property type="match status" value="1"/>
</dbReference>
<dbReference type="NCBIfam" id="TIGR03590">
    <property type="entry name" value="PseG"/>
    <property type="match status" value="1"/>
</dbReference>
<dbReference type="AlphaFoldDB" id="A0A024P4S5"/>
<dbReference type="EMBL" id="CCDI010000002">
    <property type="protein sequence ID" value="CDQ23885.1"/>
    <property type="molecule type" value="Genomic_DNA"/>
</dbReference>
<dbReference type="SUPFAM" id="SSF53756">
    <property type="entry name" value="UDP-Glycosyltransferase/glycogen phosphorylase"/>
    <property type="match status" value="1"/>
</dbReference>
<keyword evidence="5" id="KW-0378">Hydrolase</keyword>
<comment type="caution">
    <text evidence="5">The sequence shown here is derived from an EMBL/GenBank/DDBJ whole genome shotgun (WGS) entry which is preliminary data.</text>
</comment>
<feature type="binding site" evidence="3">
    <location>
        <position position="261"/>
    </location>
    <ligand>
        <name>substrate</name>
    </ligand>
</feature>
<dbReference type="InterPro" id="IPR007235">
    <property type="entry name" value="Glyco_trans_28_C"/>
</dbReference>
<accession>A0A024P4S5</accession>